<accession>A0A0A2SRP2</accession>
<keyword evidence="9" id="KW-1185">Reference proteome</keyword>
<keyword evidence="2" id="KW-0540">Nuclease</keyword>
<evidence type="ECO:0000256" key="4">
    <source>
        <dbReference type="ARBA" id="ARBA00022801"/>
    </source>
</evidence>
<evidence type="ECO:0000256" key="1">
    <source>
        <dbReference type="ARBA" id="ARBA00001968"/>
    </source>
</evidence>
<organism evidence="8 9">
    <name type="scientific">Legionella norrlandica</name>
    <dbReference type="NCBI Taxonomy" id="1498499"/>
    <lineage>
        <taxon>Bacteria</taxon>
        <taxon>Pseudomonadati</taxon>
        <taxon>Pseudomonadota</taxon>
        <taxon>Gammaproteobacteria</taxon>
        <taxon>Legionellales</taxon>
        <taxon>Legionellaceae</taxon>
        <taxon>Legionella</taxon>
    </lineage>
</organism>
<evidence type="ECO:0000256" key="5">
    <source>
        <dbReference type="ARBA" id="ARBA00035648"/>
    </source>
</evidence>
<dbReference type="AlphaFoldDB" id="A0A0A2SRP2"/>
<dbReference type="NCBIfam" id="TIGR00255">
    <property type="entry name" value="YicC/YloC family endoribonuclease"/>
    <property type="match status" value="1"/>
</dbReference>
<dbReference type="InterPro" id="IPR005229">
    <property type="entry name" value="YicC/YloC-like"/>
</dbReference>
<evidence type="ECO:0000313" key="8">
    <source>
        <dbReference type="EMBL" id="KGP63382.1"/>
    </source>
</evidence>
<dbReference type="PANTHER" id="PTHR30636:SF3">
    <property type="entry name" value="UPF0701 PROTEIN YICC"/>
    <property type="match status" value="1"/>
</dbReference>
<dbReference type="InterPro" id="IPR013527">
    <property type="entry name" value="YicC-like_N"/>
</dbReference>
<dbReference type="GO" id="GO:0004521">
    <property type="term" value="F:RNA endonuclease activity"/>
    <property type="evidence" value="ECO:0007669"/>
    <property type="project" value="InterPro"/>
</dbReference>
<dbReference type="Pfam" id="PF03755">
    <property type="entry name" value="YicC-like_N"/>
    <property type="match status" value="1"/>
</dbReference>
<proteinExistence type="inferred from homology"/>
<name>A0A0A2SRP2_9GAMM</name>
<dbReference type="OrthoDB" id="9771229at2"/>
<dbReference type="GO" id="GO:0016787">
    <property type="term" value="F:hydrolase activity"/>
    <property type="evidence" value="ECO:0007669"/>
    <property type="project" value="UniProtKB-KW"/>
</dbReference>
<feature type="domain" description="Endoribonuclease YicC-like C-terminal" evidence="7">
    <location>
        <begin position="174"/>
        <end position="288"/>
    </location>
</feature>
<dbReference type="Proteomes" id="UP000054422">
    <property type="component" value="Unassembled WGS sequence"/>
</dbReference>
<dbReference type="Pfam" id="PF08340">
    <property type="entry name" value="YicC-like_C"/>
    <property type="match status" value="1"/>
</dbReference>
<feature type="domain" description="Endoribonuclease YicC-like N-terminal" evidence="6">
    <location>
        <begin position="2"/>
        <end position="154"/>
    </location>
</feature>
<dbReference type="EMBL" id="JNCF01000018">
    <property type="protein sequence ID" value="KGP63382.1"/>
    <property type="molecule type" value="Genomic_DNA"/>
</dbReference>
<reference evidence="8 9" key="1">
    <citation type="submission" date="2014-05" db="EMBL/GenBank/DDBJ databases">
        <authorList>
            <person name="Rizzardi K."/>
            <person name="Winiecka-Krusnell J."/>
            <person name="Ramliden M."/>
            <person name="Alm E."/>
            <person name="Andersson S."/>
            <person name="Byfors S."/>
        </authorList>
    </citation>
    <scope>NUCLEOTIDE SEQUENCE [LARGE SCALE GENOMIC DNA]</scope>
    <source>
        <strain evidence="8 9">LEGN</strain>
    </source>
</reference>
<dbReference type="RefSeq" id="WP_035889046.1">
    <property type="nucleotide sequence ID" value="NZ_JNCF01000018.1"/>
</dbReference>
<evidence type="ECO:0000256" key="3">
    <source>
        <dbReference type="ARBA" id="ARBA00022759"/>
    </source>
</evidence>
<keyword evidence="3" id="KW-0255">Endonuclease</keyword>
<dbReference type="InterPro" id="IPR013551">
    <property type="entry name" value="YicC-like_C"/>
</dbReference>
<comment type="similarity">
    <text evidence="5">Belongs to the YicC/YloC family.</text>
</comment>
<evidence type="ECO:0000313" key="9">
    <source>
        <dbReference type="Proteomes" id="UP000054422"/>
    </source>
</evidence>
<comment type="caution">
    <text evidence="8">The sequence shown here is derived from an EMBL/GenBank/DDBJ whole genome shotgun (WGS) entry which is preliminary data.</text>
</comment>
<dbReference type="PANTHER" id="PTHR30636">
    <property type="entry name" value="UPF0701 PROTEIN YICC"/>
    <property type="match status" value="1"/>
</dbReference>
<evidence type="ECO:0000259" key="6">
    <source>
        <dbReference type="Pfam" id="PF03755"/>
    </source>
</evidence>
<sequence length="288" mass="32974">MIHSMTAFARSQKQFEAGHFCWEIRSVNHRYLEVTFRLPEPFRYLEAELRSLLRDKVYRGKLECQLKYKDTSSDNRSMIINIGMVNALLDLSDKLSTSHHLANDMTVSQVLSWPGVVEVNSLDMEELGQLALDSFKEAVDTLCEARAVEGKALKAHVEGRLQALGREVVRSKEIVTSMADKTRDKLLTRLHAVPIEVPEARIEQEIAFILTRLDVSEELDRLQTHIAEVSRTINDEKVTGRRLDFLMQELNREANTLSSKSDSAELTLSAVEMKVLIEQMREQIQNFE</sequence>
<evidence type="ECO:0000259" key="7">
    <source>
        <dbReference type="Pfam" id="PF08340"/>
    </source>
</evidence>
<keyword evidence="4" id="KW-0378">Hydrolase</keyword>
<dbReference type="STRING" id="1498499.EP47_02205"/>
<evidence type="ECO:0000256" key="2">
    <source>
        <dbReference type="ARBA" id="ARBA00022722"/>
    </source>
</evidence>
<gene>
    <name evidence="8" type="ORF">EP47_02205</name>
</gene>
<protein>
    <submittedName>
        <fullName evidence="8">Stress-induced protein</fullName>
    </submittedName>
</protein>
<comment type="cofactor">
    <cofactor evidence="1">
        <name>a divalent metal cation</name>
        <dbReference type="ChEBI" id="CHEBI:60240"/>
    </cofactor>
</comment>